<dbReference type="EMBL" id="REFC01000013">
    <property type="protein sequence ID" value="RMA58666.1"/>
    <property type="molecule type" value="Genomic_DNA"/>
</dbReference>
<evidence type="ECO:0000256" key="1">
    <source>
        <dbReference type="SAM" id="Phobius"/>
    </source>
</evidence>
<sequence>MIATAESTTYLFAIGAEVSNAITQNNMMNKNTVLAWATFIMILVGMGLIALGAFKYDDVAGWGFASVGFGFFAIAWVFNALKGRV</sequence>
<keyword evidence="1" id="KW-0472">Membrane</keyword>
<dbReference type="Proteomes" id="UP000271339">
    <property type="component" value="Unassembled WGS sequence"/>
</dbReference>
<name>A0A3L9YD91_9FLAO</name>
<comment type="caution">
    <text evidence="2">The sequence shown here is derived from an EMBL/GenBank/DDBJ whole genome shotgun (WGS) entry which is preliminary data.</text>
</comment>
<dbReference type="NCBIfam" id="NF040514">
    <property type="entry name" value="CAL67264_fam"/>
    <property type="match status" value="1"/>
</dbReference>
<evidence type="ECO:0000313" key="2">
    <source>
        <dbReference type="EMBL" id="RMA58666.1"/>
    </source>
</evidence>
<evidence type="ECO:0000313" key="3">
    <source>
        <dbReference type="Proteomes" id="UP000271339"/>
    </source>
</evidence>
<protein>
    <submittedName>
        <fullName evidence="2">Uncharacterized protein</fullName>
    </submittedName>
</protein>
<feature type="transmembrane region" description="Helical" evidence="1">
    <location>
        <begin position="60"/>
        <end position="81"/>
    </location>
</feature>
<accession>A0A3L9YD91</accession>
<organism evidence="2 3">
    <name type="scientific">Ulvibacter antarcticus</name>
    <dbReference type="NCBI Taxonomy" id="442714"/>
    <lineage>
        <taxon>Bacteria</taxon>
        <taxon>Pseudomonadati</taxon>
        <taxon>Bacteroidota</taxon>
        <taxon>Flavobacteriia</taxon>
        <taxon>Flavobacteriales</taxon>
        <taxon>Flavobacteriaceae</taxon>
        <taxon>Ulvibacter</taxon>
    </lineage>
</organism>
<gene>
    <name evidence="2" type="ORF">BXY75_2040</name>
</gene>
<dbReference type="AlphaFoldDB" id="A0A3L9YD91"/>
<keyword evidence="1" id="KW-1133">Transmembrane helix</keyword>
<proteinExistence type="predicted"/>
<feature type="transmembrane region" description="Helical" evidence="1">
    <location>
        <begin position="33"/>
        <end position="54"/>
    </location>
</feature>
<keyword evidence="3" id="KW-1185">Reference proteome</keyword>
<dbReference type="InterPro" id="IPR047674">
    <property type="entry name" value="CAL67264-like"/>
</dbReference>
<keyword evidence="1" id="KW-0812">Transmembrane</keyword>
<reference evidence="2 3" key="1">
    <citation type="submission" date="2018-10" db="EMBL/GenBank/DDBJ databases">
        <title>Genomic Encyclopedia of Archaeal and Bacterial Type Strains, Phase II (KMG-II): from individual species to whole genera.</title>
        <authorList>
            <person name="Goeker M."/>
        </authorList>
    </citation>
    <scope>NUCLEOTIDE SEQUENCE [LARGE SCALE GENOMIC DNA]</scope>
    <source>
        <strain evidence="2 3">DSM 23424</strain>
    </source>
</reference>
<dbReference type="OrthoDB" id="1151440at2"/>